<evidence type="ECO:0000313" key="3">
    <source>
        <dbReference type="EMBL" id="KUM74767.1"/>
    </source>
</evidence>
<dbReference type="EMBL" id="LMWJ01000013">
    <property type="protein sequence ID" value="KUM74767.1"/>
    <property type="molecule type" value="Genomic_DNA"/>
</dbReference>
<dbReference type="Proteomes" id="UP000054024">
    <property type="component" value="Unassembled WGS sequence"/>
</dbReference>
<keyword evidence="2" id="KW-1133">Transmembrane helix</keyword>
<feature type="region of interest" description="Disordered" evidence="1">
    <location>
        <begin position="154"/>
        <end position="182"/>
    </location>
</feature>
<evidence type="ECO:0000256" key="2">
    <source>
        <dbReference type="SAM" id="Phobius"/>
    </source>
</evidence>
<feature type="transmembrane region" description="Helical" evidence="2">
    <location>
        <begin position="199"/>
        <end position="220"/>
    </location>
</feature>
<name>A0A117P802_9ACTN</name>
<dbReference type="AlphaFoldDB" id="A0A117P802"/>
<dbReference type="STRING" id="146536.AQI70_18250"/>
<dbReference type="OrthoDB" id="4158472at2"/>
<keyword evidence="4" id="KW-1185">Reference proteome</keyword>
<proteinExistence type="predicted"/>
<keyword evidence="2" id="KW-0812">Transmembrane</keyword>
<sequence length="241" mass="25665">MRRWKDRVRGLTAWTGTLAASLALVVWGASPAPAGGPTSALVVSPGSEETASLHYSDKEYEELQRLLGPLGGGEGTRTKPPEATLEAARRVNVTWLIHDVDPWRVDYVYLATSSRHIWIHTTTKPTGSFDGLWHQAQKPTQLRQLLKELGVMGAPSERSSEMAPAPAPARTGGTSSDTAAPVTPAVGASAARADDGAGGWWALPGAAAGAVLALVLRPFVSRIPARLRRRESGPRQELLDV</sequence>
<comment type="caution">
    <text evidence="3">The sequence shown here is derived from an EMBL/GenBank/DDBJ whole genome shotgun (WGS) entry which is preliminary data.</text>
</comment>
<gene>
    <name evidence="3" type="ORF">AQI70_18250</name>
</gene>
<evidence type="ECO:0000313" key="4">
    <source>
        <dbReference type="Proteomes" id="UP000054024"/>
    </source>
</evidence>
<protein>
    <submittedName>
        <fullName evidence="3">Uncharacterized protein</fullName>
    </submittedName>
</protein>
<reference evidence="3 4" key="1">
    <citation type="submission" date="2015-10" db="EMBL/GenBank/DDBJ databases">
        <title>Draft genome sequence of Streptomyces curacoi DSM 40107, type strain for the species Streptomyces curacoi.</title>
        <authorList>
            <person name="Ruckert C."/>
            <person name="Winkler A."/>
            <person name="Kalinowski J."/>
            <person name="Kampfer P."/>
            <person name="Glaeser S."/>
        </authorList>
    </citation>
    <scope>NUCLEOTIDE SEQUENCE [LARGE SCALE GENOMIC DNA]</scope>
    <source>
        <strain evidence="3 4">DSM 40107</strain>
    </source>
</reference>
<organism evidence="3 4">
    <name type="scientific">Streptomyces curacoi</name>
    <dbReference type="NCBI Taxonomy" id="146536"/>
    <lineage>
        <taxon>Bacteria</taxon>
        <taxon>Bacillati</taxon>
        <taxon>Actinomycetota</taxon>
        <taxon>Actinomycetes</taxon>
        <taxon>Kitasatosporales</taxon>
        <taxon>Streptomycetaceae</taxon>
        <taxon>Streptomyces</taxon>
    </lineage>
</organism>
<accession>A0A117P802</accession>
<keyword evidence="2" id="KW-0472">Membrane</keyword>
<evidence type="ECO:0000256" key="1">
    <source>
        <dbReference type="SAM" id="MobiDB-lite"/>
    </source>
</evidence>